<dbReference type="Pfam" id="PF11906">
    <property type="entry name" value="DUF3426"/>
    <property type="match status" value="1"/>
</dbReference>
<dbReference type="AlphaFoldDB" id="A4G8P5"/>
<keyword evidence="2" id="KW-0472">Membrane</keyword>
<accession>A4G8P5</accession>
<feature type="compositionally biased region" description="Basic residues" evidence="1">
    <location>
        <begin position="199"/>
        <end position="212"/>
    </location>
</feature>
<dbReference type="InterPro" id="IPR021834">
    <property type="entry name" value="DUF3426"/>
</dbReference>
<proteinExistence type="predicted"/>
<organism evidence="4 5">
    <name type="scientific">Herminiimonas arsenicoxydans</name>
    <dbReference type="NCBI Taxonomy" id="204773"/>
    <lineage>
        <taxon>Bacteria</taxon>
        <taxon>Pseudomonadati</taxon>
        <taxon>Pseudomonadota</taxon>
        <taxon>Betaproteobacteria</taxon>
        <taxon>Burkholderiales</taxon>
        <taxon>Oxalobacteraceae</taxon>
        <taxon>Herminiimonas</taxon>
    </lineage>
</organism>
<name>A4G8P5_HERAR</name>
<sequence length="400" mass="43878">MALATQCPHCQTTFRVVHDQLKLRAGLVRCGHCKEIFNGIEHLLPPTDAEPAVVEPAAAAFAAAPAAFIAPATVATESPLPAASDDMAEAEADVVEADTTPDAYLASSKIDFDIPAAFETESEPESGIEIESDIEASLPGAIHKADDPLQRMTLLDFTRDFPSHDADVEQFSRTEKNAQSFDPHAPDELDEAIEDLQRKPWRNSKKSVKGKTRSTPPPDEADIEDEEEPAFLKRARRKQKLGGKLRTLLGMGCLILFLAALAQGTYLFRNQIAGQFPQTKPLLTQLCDVFACRIDLPAQIAAVSIESSELQTLAENKDTFVLTTLLRNYSESLQTWPHIELTLNDANEKPLLRRVFAPADYLSAAEVRAGFAASSEHAVKLSFELAQIKASGYRVYLFYP</sequence>
<keyword evidence="2" id="KW-1133">Transmembrane helix</keyword>
<dbReference type="NCBIfam" id="TIGR02098">
    <property type="entry name" value="MJ0042_CXXC"/>
    <property type="match status" value="1"/>
</dbReference>
<dbReference type="InterPro" id="IPR011723">
    <property type="entry name" value="Znf/thioredoxin_put"/>
</dbReference>
<evidence type="ECO:0000313" key="4">
    <source>
        <dbReference type="EMBL" id="CAL62882.1"/>
    </source>
</evidence>
<dbReference type="HOGENOM" id="CLU_036053_4_0_4"/>
<dbReference type="STRING" id="204773.HEAR2765"/>
<dbReference type="Pfam" id="PF13719">
    <property type="entry name" value="Zn_ribbon_5"/>
    <property type="match status" value="1"/>
</dbReference>
<feature type="transmembrane region" description="Helical" evidence="2">
    <location>
        <begin position="247"/>
        <end position="268"/>
    </location>
</feature>
<keyword evidence="2" id="KW-0812">Transmembrane</keyword>
<evidence type="ECO:0000313" key="5">
    <source>
        <dbReference type="Proteomes" id="UP000006697"/>
    </source>
</evidence>
<gene>
    <name evidence="4" type="ordered locus">HEAR2765</name>
</gene>
<dbReference type="EMBL" id="CU207211">
    <property type="protein sequence ID" value="CAL62882.1"/>
    <property type="molecule type" value="Genomic_DNA"/>
</dbReference>
<dbReference type="eggNOG" id="ENOG5030T5U">
    <property type="taxonomic scope" value="Bacteria"/>
</dbReference>
<evidence type="ECO:0000259" key="3">
    <source>
        <dbReference type="Pfam" id="PF13719"/>
    </source>
</evidence>
<evidence type="ECO:0000256" key="1">
    <source>
        <dbReference type="SAM" id="MobiDB-lite"/>
    </source>
</evidence>
<evidence type="ECO:0000256" key="2">
    <source>
        <dbReference type="SAM" id="Phobius"/>
    </source>
</evidence>
<protein>
    <recommendedName>
        <fullName evidence="3">Zinc finger/thioredoxin putative domain-containing protein</fullName>
    </recommendedName>
</protein>
<feature type="domain" description="Zinc finger/thioredoxin putative" evidence="3">
    <location>
        <begin position="3"/>
        <end position="38"/>
    </location>
</feature>
<keyword evidence="5" id="KW-1185">Reference proteome</keyword>
<dbReference type="Proteomes" id="UP000006697">
    <property type="component" value="Chromosome"/>
</dbReference>
<reference evidence="4 5" key="1">
    <citation type="journal article" date="2007" name="PLoS Genet.">
        <title>A tale of two oxidation states: bacterial colonization of arsenic-rich environments.</title>
        <authorList>
            <person name="Muller D."/>
            <person name="Medigue C."/>
            <person name="Koechler S."/>
            <person name="Barbe V."/>
            <person name="Barakat M."/>
            <person name="Talla E."/>
            <person name="Bonnefoy V."/>
            <person name="Krin E."/>
            <person name="Arsene-Ploetze F."/>
            <person name="Carapito C."/>
            <person name="Chandler M."/>
            <person name="Cournoyer B."/>
            <person name="Cruveiller S."/>
            <person name="Dossat C."/>
            <person name="Duval S."/>
            <person name="Heymann M."/>
            <person name="Leize E."/>
            <person name="Lieutaud A."/>
            <person name="Lievremont D."/>
            <person name="Makita Y."/>
            <person name="Mangenot S."/>
            <person name="Nitschke W."/>
            <person name="Ortet P."/>
            <person name="Perdrial N."/>
            <person name="Schoepp B."/>
            <person name="Siguier N."/>
            <person name="Simeonova D.D."/>
            <person name="Rouy Z."/>
            <person name="Segurens B."/>
            <person name="Turlin E."/>
            <person name="Vallenet D."/>
            <person name="Van Dorsselaer A."/>
            <person name="Weiss S."/>
            <person name="Weissenbach J."/>
            <person name="Lett M.C."/>
            <person name="Danchin A."/>
            <person name="Bertin P.N."/>
        </authorList>
    </citation>
    <scope>NUCLEOTIDE SEQUENCE [LARGE SCALE GENOMIC DNA]</scope>
    <source>
        <strain evidence="5">ULPAs1</strain>
    </source>
</reference>
<dbReference type="KEGG" id="har:HEAR2765"/>
<feature type="region of interest" description="Disordered" evidence="1">
    <location>
        <begin position="194"/>
        <end position="227"/>
    </location>
</feature>
<dbReference type="OrthoDB" id="5294582at2"/>